<sequence>MKSGIHSVYDLLVDISFLDWVKSPTKETNRFWEEWQGDSPERKLMLLEAKAIANGIDFKKTSPENIRKELIFKRIQDSIHEDKEEPAPENIKIKSNLEKGVAKNSWLKWAAVFIGILVMSGIYFFVLNESMITHRTAYGETKSILLPDGSEVKLNGNSSLSYSNSWEIGEERDVWLEGEAYFTVKHLGGHEKFIVHATTDFNVEVLGTEFNVLNRKGKTKVVLSSGKVMLNLQKESSEERLQMAPGEMAEYLHHEKIITKKEVDPQVYTSWRNNRLLFEDTSLREIKTILESTYGLKVMVADSKLLEKRVYGSAPSNDVTLLLEGLERSLGNEISIEGKLVTIK</sequence>
<evidence type="ECO:0000259" key="3">
    <source>
        <dbReference type="Pfam" id="PF16344"/>
    </source>
</evidence>
<reference evidence="5" key="1">
    <citation type="submission" date="2011-07" db="EMBL/GenBank/DDBJ databases">
        <title>The complete genome of Cyclobacterium marinum DSM 745.</title>
        <authorList>
            <person name="Lucas S."/>
            <person name="Han J."/>
            <person name="Lapidus A."/>
            <person name="Bruce D."/>
            <person name="Goodwin L."/>
            <person name="Pitluck S."/>
            <person name="Peters L."/>
            <person name="Kyrpides N."/>
            <person name="Mavromatis K."/>
            <person name="Ivanova N."/>
            <person name="Ovchinnikova G."/>
            <person name="Chertkov O."/>
            <person name="Detter J.C."/>
            <person name="Tapia R."/>
            <person name="Han C."/>
            <person name="Land M."/>
            <person name="Hauser L."/>
            <person name="Markowitz V."/>
            <person name="Cheng J.-F."/>
            <person name="Hugenholtz P."/>
            <person name="Woyke T."/>
            <person name="Wu D."/>
            <person name="Tindall B."/>
            <person name="Schuetze A."/>
            <person name="Brambilla E."/>
            <person name="Klenk H.-P."/>
            <person name="Eisen J.A."/>
        </authorList>
    </citation>
    <scope>NUCLEOTIDE SEQUENCE [LARGE SCALE GENOMIC DNA]</scope>
    <source>
        <strain evidence="5">ATCC 25205 / DSM 745 / LMG 13164 / NCIMB 1802</strain>
    </source>
</reference>
<name>G0J428_CYCMS</name>
<dbReference type="GO" id="GO:0016989">
    <property type="term" value="F:sigma factor antagonist activity"/>
    <property type="evidence" value="ECO:0007669"/>
    <property type="project" value="TreeGrafter"/>
</dbReference>
<evidence type="ECO:0000259" key="2">
    <source>
        <dbReference type="Pfam" id="PF04773"/>
    </source>
</evidence>
<dbReference type="Gene3D" id="2.60.120.1440">
    <property type="match status" value="1"/>
</dbReference>
<dbReference type="eggNOG" id="COG3712">
    <property type="taxonomic scope" value="Bacteria"/>
</dbReference>
<feature type="domain" description="FecR protein" evidence="2">
    <location>
        <begin position="133"/>
        <end position="228"/>
    </location>
</feature>
<dbReference type="RefSeq" id="WP_014020984.1">
    <property type="nucleotide sequence ID" value="NC_015914.1"/>
</dbReference>
<dbReference type="PANTHER" id="PTHR30273">
    <property type="entry name" value="PERIPLASMIC SIGNAL SENSOR AND SIGMA FACTOR ACTIVATOR FECR-RELATED"/>
    <property type="match status" value="1"/>
</dbReference>
<dbReference type="HOGENOM" id="CLU_050192_2_1_10"/>
<keyword evidence="1" id="KW-0472">Membrane</keyword>
<dbReference type="AlphaFoldDB" id="G0J428"/>
<accession>G0J428</accession>
<dbReference type="PIRSF" id="PIRSF018266">
    <property type="entry name" value="FecR"/>
    <property type="match status" value="1"/>
</dbReference>
<dbReference type="KEGG" id="cmr:Cycma_2963"/>
<dbReference type="Pfam" id="PF16344">
    <property type="entry name" value="FecR_C"/>
    <property type="match status" value="1"/>
</dbReference>
<evidence type="ECO:0000313" key="5">
    <source>
        <dbReference type="Proteomes" id="UP000001635"/>
    </source>
</evidence>
<proteinExistence type="predicted"/>
<dbReference type="PANTHER" id="PTHR30273:SF2">
    <property type="entry name" value="PROTEIN FECR"/>
    <property type="match status" value="1"/>
</dbReference>
<keyword evidence="5" id="KW-1185">Reference proteome</keyword>
<dbReference type="InterPro" id="IPR032508">
    <property type="entry name" value="FecR_C"/>
</dbReference>
<dbReference type="Gene3D" id="3.55.50.30">
    <property type="match status" value="1"/>
</dbReference>
<protein>
    <submittedName>
        <fullName evidence="4">Anti-FecI sigma factor, FecR</fullName>
    </submittedName>
</protein>
<keyword evidence="1" id="KW-0812">Transmembrane</keyword>
<gene>
    <name evidence="4" type="ordered locus">Cycma_2963</name>
</gene>
<dbReference type="OrthoDB" id="1523489at2"/>
<dbReference type="Proteomes" id="UP000001635">
    <property type="component" value="Chromosome"/>
</dbReference>
<dbReference type="InterPro" id="IPR012373">
    <property type="entry name" value="Ferrdict_sens_TM"/>
</dbReference>
<evidence type="ECO:0000313" key="4">
    <source>
        <dbReference type="EMBL" id="AEL26694.1"/>
    </source>
</evidence>
<feature type="domain" description="Protein FecR C-terminal" evidence="3">
    <location>
        <begin position="275"/>
        <end position="343"/>
    </location>
</feature>
<dbReference type="InterPro" id="IPR006860">
    <property type="entry name" value="FecR"/>
</dbReference>
<keyword evidence="1" id="KW-1133">Transmembrane helix</keyword>
<dbReference type="Pfam" id="PF04773">
    <property type="entry name" value="FecR"/>
    <property type="match status" value="1"/>
</dbReference>
<organism evidence="4 5">
    <name type="scientific">Cyclobacterium marinum (strain ATCC 25205 / DSM 745 / LMG 13164 / NCIMB 1802)</name>
    <name type="common">Flectobacillus marinus</name>
    <dbReference type="NCBI Taxonomy" id="880070"/>
    <lineage>
        <taxon>Bacteria</taxon>
        <taxon>Pseudomonadati</taxon>
        <taxon>Bacteroidota</taxon>
        <taxon>Cytophagia</taxon>
        <taxon>Cytophagales</taxon>
        <taxon>Cyclobacteriaceae</taxon>
        <taxon>Cyclobacterium</taxon>
    </lineage>
</organism>
<feature type="transmembrane region" description="Helical" evidence="1">
    <location>
        <begin position="106"/>
        <end position="126"/>
    </location>
</feature>
<evidence type="ECO:0000256" key="1">
    <source>
        <dbReference type="SAM" id="Phobius"/>
    </source>
</evidence>
<dbReference type="STRING" id="880070.Cycma_2963"/>
<dbReference type="EMBL" id="CP002955">
    <property type="protein sequence ID" value="AEL26694.1"/>
    <property type="molecule type" value="Genomic_DNA"/>
</dbReference>